<proteinExistence type="predicted"/>
<evidence type="ECO:0000259" key="5">
    <source>
        <dbReference type="Pfam" id="PF09864"/>
    </source>
</evidence>
<keyword evidence="2" id="KW-0472">Membrane</keyword>
<dbReference type="Proteomes" id="UP000193104">
    <property type="component" value="Unassembled WGS sequence"/>
</dbReference>
<name>A0A1X1DBK8_9GAMM</name>
<feature type="domain" description="C-type lysozyme inhibitor" evidence="5">
    <location>
        <begin position="32"/>
        <end position="93"/>
    </location>
</feature>
<accession>A0A1X1DBK8</accession>
<reference evidence="6 7" key="1">
    <citation type="journal article" date="2017" name="Antonie Van Leeuwenhoek">
        <title>Phylogenomic resolution of the bacterial genus Pantoea and its relationship with Erwinia and Tatumella.</title>
        <authorList>
            <person name="Palmer M."/>
            <person name="Steenkamp E.T."/>
            <person name="Coetzee M.P."/>
            <person name="Chan W.Y."/>
            <person name="van Zyl E."/>
            <person name="De Maayer P."/>
            <person name="Coutinho T.A."/>
            <person name="Blom J."/>
            <person name="Smits T.H."/>
            <person name="Duffy B."/>
            <person name="Venter S.N."/>
        </authorList>
    </citation>
    <scope>NUCLEOTIDE SEQUENCE [LARGE SCALE GENOMIC DNA]</scope>
    <source>
        <strain evidence="6 7">LMG 26277</strain>
    </source>
</reference>
<keyword evidence="7" id="KW-1185">Reference proteome</keyword>
<dbReference type="RefSeq" id="WP_128600317.1">
    <property type="nucleotide sequence ID" value="NZ_MLFS01000012.1"/>
</dbReference>
<dbReference type="AlphaFoldDB" id="A0A1X1DBK8"/>
<dbReference type="OrthoDB" id="5588236at2"/>
<evidence type="ECO:0000256" key="1">
    <source>
        <dbReference type="ARBA" id="ARBA00022729"/>
    </source>
</evidence>
<keyword evidence="4" id="KW-0449">Lipoprotein</keyword>
<dbReference type="Gene3D" id="2.40.128.200">
    <property type="match status" value="1"/>
</dbReference>
<sequence>MKKWGLLAGGVMLLSGCGLLHKQDVAPQTLHYQCGTLPLTVTQDNARQQVSFILDGKPLTLTQTVSASGARYSDGTYVFWSKGDGAFVERNDKIVINDCELQHADRSAR</sequence>
<dbReference type="EMBL" id="MLFS01000012">
    <property type="protein sequence ID" value="ORM74066.1"/>
    <property type="molecule type" value="Genomic_DNA"/>
</dbReference>
<dbReference type="PROSITE" id="PS51257">
    <property type="entry name" value="PROKAR_LIPOPROTEIN"/>
    <property type="match status" value="1"/>
</dbReference>
<evidence type="ECO:0000256" key="2">
    <source>
        <dbReference type="ARBA" id="ARBA00023136"/>
    </source>
</evidence>
<evidence type="ECO:0000256" key="3">
    <source>
        <dbReference type="ARBA" id="ARBA00023139"/>
    </source>
</evidence>
<dbReference type="InterPro" id="IPR036328">
    <property type="entry name" value="MliC_sf"/>
</dbReference>
<comment type="caution">
    <text evidence="6">The sequence shown here is derived from an EMBL/GenBank/DDBJ whole genome shotgun (WGS) entry which is preliminary data.</text>
</comment>
<protein>
    <recommendedName>
        <fullName evidence="5">C-type lysozyme inhibitor domain-containing protein</fullName>
    </recommendedName>
</protein>
<dbReference type="Pfam" id="PF09864">
    <property type="entry name" value="MliC"/>
    <property type="match status" value="1"/>
</dbReference>
<gene>
    <name evidence="6" type="ORF">HA48_06520</name>
</gene>
<evidence type="ECO:0000313" key="6">
    <source>
        <dbReference type="EMBL" id="ORM74066.1"/>
    </source>
</evidence>
<dbReference type="SUPFAM" id="SSF141488">
    <property type="entry name" value="YdhA-like"/>
    <property type="match status" value="1"/>
</dbReference>
<keyword evidence="1" id="KW-0732">Signal</keyword>
<dbReference type="STRING" id="1076551.HA48_06520"/>
<organism evidence="6 7">
    <name type="scientific">Pantoea wallisii</name>
    <dbReference type="NCBI Taxonomy" id="1076551"/>
    <lineage>
        <taxon>Bacteria</taxon>
        <taxon>Pseudomonadati</taxon>
        <taxon>Pseudomonadota</taxon>
        <taxon>Gammaproteobacteria</taxon>
        <taxon>Enterobacterales</taxon>
        <taxon>Erwiniaceae</taxon>
        <taxon>Pantoea</taxon>
    </lineage>
</organism>
<evidence type="ECO:0000256" key="4">
    <source>
        <dbReference type="ARBA" id="ARBA00023288"/>
    </source>
</evidence>
<evidence type="ECO:0000313" key="7">
    <source>
        <dbReference type="Proteomes" id="UP000193104"/>
    </source>
</evidence>
<dbReference type="InterPro" id="IPR018660">
    <property type="entry name" value="MliC"/>
</dbReference>
<keyword evidence="3" id="KW-0564">Palmitate</keyword>